<protein>
    <submittedName>
        <fullName evidence="1">Uncharacterized protein</fullName>
    </submittedName>
</protein>
<gene>
    <name evidence="1" type="ordered locus">BCE_3829</name>
</gene>
<dbReference type="Proteomes" id="UP000002527">
    <property type="component" value="Chromosome"/>
</dbReference>
<sequence length="43" mass="5206">MFVFSIFSGLYIFYFYTSCKMLNKQKKAALSWLLNRLVFYIIP</sequence>
<dbReference type="HOGENOM" id="CLU_3229141_0_0_9"/>
<reference evidence="1 2" key="1">
    <citation type="journal article" date="2004" name="Nucleic Acids Res.">
        <title>The genome sequence of Bacillus cereus ATCC 10987 reveals metabolic adaptations and a large plasmid related to Bacillus anthracis pXO1.</title>
        <authorList>
            <person name="Rasko D.A."/>
            <person name="Ravel J."/>
            <person name="Okstad O.A."/>
            <person name="Helgason E."/>
            <person name="Cer R.Z."/>
            <person name="Jiang L."/>
            <person name="Shores K.A."/>
            <person name="Fouts D.E."/>
            <person name="Tourasse N.J."/>
            <person name="Angiuoli S.V."/>
            <person name="Kolonay J."/>
            <person name="Nelson W.C."/>
            <person name="Kolsto A.-B."/>
            <person name="Fraser C.M."/>
            <person name="Read T.D."/>
        </authorList>
    </citation>
    <scope>NUCLEOTIDE SEQUENCE [LARGE SCALE GENOMIC DNA]</scope>
    <source>
        <strain evidence="2">ATCC 10987 / NRS 248</strain>
    </source>
</reference>
<evidence type="ECO:0000313" key="2">
    <source>
        <dbReference type="Proteomes" id="UP000002527"/>
    </source>
</evidence>
<evidence type="ECO:0000313" key="1">
    <source>
        <dbReference type="EMBL" id="AAS42734.1"/>
    </source>
</evidence>
<accession>Q732T1</accession>
<organism evidence="1 2">
    <name type="scientific">Bacillus cereus (strain ATCC 10987 / NRS 248)</name>
    <dbReference type="NCBI Taxonomy" id="222523"/>
    <lineage>
        <taxon>Bacteria</taxon>
        <taxon>Bacillati</taxon>
        <taxon>Bacillota</taxon>
        <taxon>Bacilli</taxon>
        <taxon>Bacillales</taxon>
        <taxon>Bacillaceae</taxon>
        <taxon>Bacillus</taxon>
        <taxon>Bacillus cereus group</taxon>
    </lineage>
</organism>
<proteinExistence type="predicted"/>
<name>Q732T1_BACC1</name>
<dbReference type="EMBL" id="AE017194">
    <property type="protein sequence ID" value="AAS42734.1"/>
    <property type="molecule type" value="Genomic_DNA"/>
</dbReference>
<dbReference type="KEGG" id="bca:BCE_3829"/>
<dbReference type="AlphaFoldDB" id="Q732T1"/>